<reference evidence="19 20" key="1">
    <citation type="submission" date="2016-10" db="EMBL/GenBank/DDBJ databases">
        <authorList>
            <person name="de Groot N.N."/>
        </authorList>
    </citation>
    <scope>NUCLEOTIDE SEQUENCE [LARGE SCALE GENOMIC DNA]</scope>
    <source>
        <strain evidence="19 20">CGMCC 1.3401</strain>
    </source>
</reference>
<dbReference type="GO" id="GO:0006261">
    <property type="term" value="P:DNA-templated DNA replication"/>
    <property type="evidence" value="ECO:0007669"/>
    <property type="project" value="UniProtKB-UniRule"/>
</dbReference>
<keyword evidence="6 17" id="KW-0808">Transferase</keyword>
<proteinExistence type="inferred from homology"/>
<dbReference type="InterPro" id="IPR036775">
    <property type="entry name" value="DNA_pol_Y-fam_lit_finger_sf"/>
</dbReference>
<comment type="function">
    <text evidence="15 17">Poorly processive, error-prone DNA polymerase involved in untargeted mutagenesis. Copies undamaged DNA at stalled replication forks, which arise in vivo from mismatched or misaligned primer ends. These misaligned primers can be extended by PolIV. Exhibits no 3'-5' exonuclease (proofreading) activity. May be involved in translesional synthesis, in conjunction with the beta clamp from PolIII.</text>
</comment>
<feature type="site" description="Substrate discrimination" evidence="17">
    <location>
        <position position="22"/>
    </location>
</feature>
<evidence type="ECO:0000256" key="11">
    <source>
        <dbReference type="ARBA" id="ARBA00022842"/>
    </source>
</evidence>
<protein>
    <recommendedName>
        <fullName evidence="17">DNA polymerase IV</fullName>
        <shortName evidence="17">Pol IV</shortName>
        <ecNumber evidence="17">2.7.7.7</ecNumber>
    </recommendedName>
</protein>
<keyword evidence="11 17" id="KW-0460">Magnesium</keyword>
<dbReference type="InterPro" id="IPR043502">
    <property type="entry name" value="DNA/RNA_pol_sf"/>
</dbReference>
<dbReference type="Pfam" id="PF21999">
    <property type="entry name" value="IMS_HHH_1"/>
    <property type="match status" value="1"/>
</dbReference>
<evidence type="ECO:0000256" key="3">
    <source>
        <dbReference type="ARBA" id="ARBA00011245"/>
    </source>
</evidence>
<evidence type="ECO:0000256" key="12">
    <source>
        <dbReference type="ARBA" id="ARBA00022932"/>
    </source>
</evidence>
<dbReference type="GO" id="GO:0042276">
    <property type="term" value="P:error-prone translesion synthesis"/>
    <property type="evidence" value="ECO:0007669"/>
    <property type="project" value="TreeGrafter"/>
</dbReference>
<evidence type="ECO:0000256" key="14">
    <source>
        <dbReference type="ARBA" id="ARBA00023204"/>
    </source>
</evidence>
<dbReference type="EMBL" id="FMTM01000023">
    <property type="protein sequence ID" value="SCW90607.1"/>
    <property type="molecule type" value="Genomic_DNA"/>
</dbReference>
<evidence type="ECO:0000256" key="7">
    <source>
        <dbReference type="ARBA" id="ARBA00022695"/>
    </source>
</evidence>
<keyword evidence="9 17" id="KW-0479">Metal-binding</keyword>
<evidence type="ECO:0000256" key="9">
    <source>
        <dbReference type="ARBA" id="ARBA00022723"/>
    </source>
</evidence>
<dbReference type="GO" id="GO:0003887">
    <property type="term" value="F:DNA-directed DNA polymerase activity"/>
    <property type="evidence" value="ECO:0007669"/>
    <property type="project" value="UniProtKB-UniRule"/>
</dbReference>
<evidence type="ECO:0000256" key="8">
    <source>
        <dbReference type="ARBA" id="ARBA00022705"/>
    </source>
</evidence>
<organism evidence="19 20">
    <name type="scientific">Rhizobium mongolense subsp. loessense</name>
    <dbReference type="NCBI Taxonomy" id="158890"/>
    <lineage>
        <taxon>Bacteria</taxon>
        <taxon>Pseudomonadati</taxon>
        <taxon>Pseudomonadota</taxon>
        <taxon>Alphaproteobacteria</taxon>
        <taxon>Hyphomicrobiales</taxon>
        <taxon>Rhizobiaceae</taxon>
        <taxon>Rhizobium/Agrobacterium group</taxon>
        <taxon>Rhizobium</taxon>
    </lineage>
</organism>
<keyword evidence="13 17" id="KW-0238">DNA-binding</keyword>
<dbReference type="InterPro" id="IPR017961">
    <property type="entry name" value="DNA_pol_Y-fam_little_finger"/>
</dbReference>
<dbReference type="GO" id="GO:0006281">
    <property type="term" value="P:DNA repair"/>
    <property type="evidence" value="ECO:0007669"/>
    <property type="project" value="UniProtKB-UniRule"/>
</dbReference>
<name>A0A1G4UAJ6_9HYPH</name>
<comment type="subunit">
    <text evidence="3 17">Monomer.</text>
</comment>
<dbReference type="GO" id="GO:0000287">
    <property type="term" value="F:magnesium ion binding"/>
    <property type="evidence" value="ECO:0007669"/>
    <property type="project" value="UniProtKB-UniRule"/>
</dbReference>
<evidence type="ECO:0000259" key="18">
    <source>
        <dbReference type="PROSITE" id="PS50173"/>
    </source>
</evidence>
<feature type="binding site" evidence="17">
    <location>
        <position position="111"/>
    </location>
    <ligand>
        <name>Mg(2+)</name>
        <dbReference type="ChEBI" id="CHEBI:18420"/>
    </ligand>
</feature>
<dbReference type="GO" id="GO:0009432">
    <property type="term" value="P:SOS response"/>
    <property type="evidence" value="ECO:0007669"/>
    <property type="project" value="UniProtKB-ARBA"/>
</dbReference>
<dbReference type="FunFam" id="3.40.1170.60:FF:000001">
    <property type="entry name" value="DNA polymerase IV"/>
    <property type="match status" value="1"/>
</dbReference>
<feature type="active site" evidence="17">
    <location>
        <position position="112"/>
    </location>
</feature>
<comment type="catalytic activity">
    <reaction evidence="16 17">
        <text>DNA(n) + a 2'-deoxyribonucleoside 5'-triphosphate = DNA(n+1) + diphosphate</text>
        <dbReference type="Rhea" id="RHEA:22508"/>
        <dbReference type="Rhea" id="RHEA-COMP:17339"/>
        <dbReference type="Rhea" id="RHEA-COMP:17340"/>
        <dbReference type="ChEBI" id="CHEBI:33019"/>
        <dbReference type="ChEBI" id="CHEBI:61560"/>
        <dbReference type="ChEBI" id="CHEBI:173112"/>
        <dbReference type="EC" id="2.7.7.7"/>
    </reaction>
</comment>
<keyword evidence="5 17" id="KW-0963">Cytoplasm</keyword>
<dbReference type="InterPro" id="IPR043128">
    <property type="entry name" value="Rev_trsase/Diguanyl_cyclase"/>
</dbReference>
<dbReference type="HAMAP" id="MF_01113">
    <property type="entry name" value="DNApol_IV"/>
    <property type="match status" value="1"/>
</dbReference>
<evidence type="ECO:0000256" key="15">
    <source>
        <dbReference type="ARBA" id="ARBA00025589"/>
    </source>
</evidence>
<keyword evidence="14 17" id="KW-0234">DNA repair</keyword>
<dbReference type="Gene3D" id="1.10.150.20">
    <property type="entry name" value="5' to 3' exonuclease, C-terminal subdomain"/>
    <property type="match status" value="1"/>
</dbReference>
<dbReference type="PROSITE" id="PS50173">
    <property type="entry name" value="UMUC"/>
    <property type="match status" value="1"/>
</dbReference>
<evidence type="ECO:0000256" key="6">
    <source>
        <dbReference type="ARBA" id="ARBA00022679"/>
    </source>
</evidence>
<evidence type="ECO:0000256" key="16">
    <source>
        <dbReference type="ARBA" id="ARBA00049244"/>
    </source>
</evidence>
<dbReference type="Gene3D" id="3.40.1170.60">
    <property type="match status" value="1"/>
</dbReference>
<dbReference type="NCBIfam" id="NF002677">
    <property type="entry name" value="PRK02406.1"/>
    <property type="match status" value="1"/>
</dbReference>
<dbReference type="Pfam" id="PF11799">
    <property type="entry name" value="IMS_C"/>
    <property type="match status" value="1"/>
</dbReference>
<comment type="cofactor">
    <cofactor evidence="17">
        <name>Mg(2+)</name>
        <dbReference type="ChEBI" id="CHEBI:18420"/>
    </cofactor>
    <text evidence="17">Binds 2 magnesium ions per subunit.</text>
</comment>
<evidence type="ECO:0000256" key="5">
    <source>
        <dbReference type="ARBA" id="ARBA00022490"/>
    </source>
</evidence>
<dbReference type="AlphaFoldDB" id="A0A1G4UAJ6"/>
<evidence type="ECO:0000256" key="10">
    <source>
        <dbReference type="ARBA" id="ARBA00022763"/>
    </source>
</evidence>
<dbReference type="FunFam" id="3.30.1490.100:FF:000004">
    <property type="entry name" value="DNA polymerase IV"/>
    <property type="match status" value="1"/>
</dbReference>
<dbReference type="InterPro" id="IPR022880">
    <property type="entry name" value="DNApol_IV"/>
</dbReference>
<dbReference type="CDD" id="cd03586">
    <property type="entry name" value="PolY_Pol_IV_kappa"/>
    <property type="match status" value="1"/>
</dbReference>
<dbReference type="RefSeq" id="WP_092588767.1">
    <property type="nucleotide sequence ID" value="NZ_FMTM01000023.1"/>
</dbReference>
<keyword evidence="4 17" id="KW-0515">Mutator protein</keyword>
<keyword evidence="10 17" id="KW-0227">DNA damage</keyword>
<sequence>MPDEGCSERPRKIVHVDMDAFYTSVEQRGNPELRGLPVAVGSPAARGVVAAASYEARKSGVHSAMPSVTAQRKCPDLIFVRPRFDVYKSVSLQIRAIFAEYTPLIEPLSLDEAYLDVTENLKGMEIATEIASEIRAKIKQVTGLNASAGISYNKFLAKMASDLNKPNGQAVITPKNGPAFVEQLPVKKFHGVGPATAEKTHRLGIETGADLKEQTLDFLTQHFGKSGSYFYGIARGIDNRQVKPDRVRKSVGAEDTFAEDIHSYEPAREGLQPLIEKVWSYCEANEIGAKTATLKVKYADFSQITRSKTFPSALPAIGDLEDMVGLLLAPLFPTRKGIRLLGVSLSSLERRAAIAEPQLRLAL</sequence>
<keyword evidence="7 17" id="KW-0548">Nucleotidyltransferase</keyword>
<evidence type="ECO:0000256" key="1">
    <source>
        <dbReference type="ARBA" id="ARBA00004496"/>
    </source>
</evidence>
<dbReference type="Gene3D" id="3.30.1490.100">
    <property type="entry name" value="DNA polymerase, Y-family, little finger domain"/>
    <property type="match status" value="1"/>
</dbReference>
<dbReference type="InterPro" id="IPR001126">
    <property type="entry name" value="UmuC"/>
</dbReference>
<comment type="subcellular location">
    <subcellularLocation>
        <location evidence="1 17">Cytoplasm</location>
    </subcellularLocation>
</comment>
<feature type="binding site" evidence="17">
    <location>
        <position position="17"/>
    </location>
    <ligand>
        <name>Mg(2+)</name>
        <dbReference type="ChEBI" id="CHEBI:18420"/>
    </ligand>
</feature>
<evidence type="ECO:0000256" key="2">
    <source>
        <dbReference type="ARBA" id="ARBA00010945"/>
    </source>
</evidence>
<evidence type="ECO:0000313" key="20">
    <source>
        <dbReference type="Proteomes" id="UP000199542"/>
    </source>
</evidence>
<dbReference type="Pfam" id="PF00817">
    <property type="entry name" value="IMS"/>
    <property type="match status" value="1"/>
</dbReference>
<evidence type="ECO:0000256" key="13">
    <source>
        <dbReference type="ARBA" id="ARBA00023125"/>
    </source>
</evidence>
<dbReference type="EC" id="2.7.7.7" evidence="17"/>
<dbReference type="Proteomes" id="UP000199542">
    <property type="component" value="Unassembled WGS sequence"/>
</dbReference>
<dbReference type="Gene3D" id="3.30.70.270">
    <property type="match status" value="1"/>
</dbReference>
<dbReference type="FunFam" id="1.10.150.20:FF:000019">
    <property type="entry name" value="DNA polymerase IV"/>
    <property type="match status" value="1"/>
</dbReference>
<evidence type="ECO:0000256" key="4">
    <source>
        <dbReference type="ARBA" id="ARBA00022457"/>
    </source>
</evidence>
<comment type="similarity">
    <text evidence="2 17">Belongs to the DNA polymerase type-Y family.</text>
</comment>
<dbReference type="GO" id="GO:0003684">
    <property type="term" value="F:damaged DNA binding"/>
    <property type="evidence" value="ECO:0007669"/>
    <property type="project" value="InterPro"/>
</dbReference>
<keyword evidence="8 17" id="KW-0235">DNA replication</keyword>
<dbReference type="GO" id="GO:0005829">
    <property type="term" value="C:cytosol"/>
    <property type="evidence" value="ECO:0007669"/>
    <property type="project" value="TreeGrafter"/>
</dbReference>
<accession>A0A1G4UAJ6</accession>
<evidence type="ECO:0000313" key="19">
    <source>
        <dbReference type="EMBL" id="SCW90607.1"/>
    </source>
</evidence>
<dbReference type="InterPro" id="IPR053848">
    <property type="entry name" value="IMS_HHH_1"/>
</dbReference>
<dbReference type="PANTHER" id="PTHR11076:SF33">
    <property type="entry name" value="DNA POLYMERASE KAPPA"/>
    <property type="match status" value="1"/>
</dbReference>
<evidence type="ECO:0000256" key="17">
    <source>
        <dbReference type="HAMAP-Rule" id="MF_01113"/>
    </source>
</evidence>
<dbReference type="SUPFAM" id="SSF56672">
    <property type="entry name" value="DNA/RNA polymerases"/>
    <property type="match status" value="1"/>
</dbReference>
<feature type="domain" description="UmuC" evidence="18">
    <location>
        <begin position="13"/>
        <end position="193"/>
    </location>
</feature>
<dbReference type="InterPro" id="IPR050116">
    <property type="entry name" value="DNA_polymerase-Y"/>
</dbReference>
<dbReference type="PANTHER" id="PTHR11076">
    <property type="entry name" value="DNA REPAIR POLYMERASE UMUC / TRANSFERASE FAMILY MEMBER"/>
    <property type="match status" value="1"/>
</dbReference>
<dbReference type="SUPFAM" id="SSF100879">
    <property type="entry name" value="Lesion bypass DNA polymerase (Y-family), little finger domain"/>
    <property type="match status" value="1"/>
</dbReference>
<gene>
    <name evidence="17" type="primary">dinB</name>
    <name evidence="19" type="ORF">SAMN02927900_06460</name>
</gene>
<keyword evidence="12 17" id="KW-0239">DNA-directed DNA polymerase</keyword>